<accession>Q6IGJ3</accession>
<organism evidence="1">
    <name type="scientific">Drosophila melanogaster</name>
    <name type="common">Fruit fly</name>
    <dbReference type="NCBI Taxonomy" id="7227"/>
    <lineage>
        <taxon>Eukaryota</taxon>
        <taxon>Metazoa</taxon>
        <taxon>Ecdysozoa</taxon>
        <taxon>Arthropoda</taxon>
        <taxon>Hexapoda</taxon>
        <taxon>Insecta</taxon>
        <taxon>Pterygota</taxon>
        <taxon>Neoptera</taxon>
        <taxon>Endopterygota</taxon>
        <taxon>Diptera</taxon>
        <taxon>Brachycera</taxon>
        <taxon>Muscomorpha</taxon>
        <taxon>Ephydroidea</taxon>
        <taxon>Drosophilidae</taxon>
        <taxon>Drosophila</taxon>
        <taxon>Sophophora</taxon>
    </lineage>
</organism>
<reference evidence="1" key="1">
    <citation type="journal article" date="2003" name="Genome Biol.">
        <title>An integrated gene annotation and transcriptional profiling approach towards the full gene content of the Drosophila genome.</title>
        <authorList>
            <person name="Hild M."/>
            <person name="Beckmann B."/>
            <person name="Haas S.A."/>
            <person name="Koch B."/>
            <person name="Solovyev V."/>
            <person name="Busold C."/>
            <person name="Fellenberg K."/>
            <person name="Boutros M."/>
            <person name="Vingron M."/>
            <person name="Sauer F."/>
            <person name="Hoheisel J.D."/>
            <person name="Paro R."/>
        </authorList>
    </citation>
    <scope>NUCLEOTIDE SEQUENCE</scope>
</reference>
<protein>
    <submittedName>
        <fullName evidence="1">HDC06185</fullName>
    </submittedName>
</protein>
<dbReference type="EMBL" id="BK003773">
    <property type="protein sequence ID" value="DAA02471.1"/>
    <property type="molecule type" value="Genomic_DNA"/>
</dbReference>
<proteinExistence type="predicted"/>
<gene>
    <name evidence="1" type="ORF">HDC06185</name>
</gene>
<sequence length="199" mass="21178">MWDVDTDRDTLQGGEAINVFLQLPKEEAADGDKDADVVVVVVVVVVVARDWLPGNRRTSGKTGAKLACRCDFMQFAFILNECPARARMPIKNFHSLPGTESGNCGAPMEDAFAAHSDSDSDSDDAAAAAATAAVSAANACVKLLAEAALPLRPCPCCISTSSCPQDYASANHHHHHHPHTHTHAMLLNIPDIHLNAFAT</sequence>
<dbReference type="AlphaFoldDB" id="Q6IGJ3"/>
<name>Q6IGJ3_DROME</name>
<evidence type="ECO:0000313" key="1">
    <source>
        <dbReference type="EMBL" id="DAA02471.1"/>
    </source>
</evidence>